<keyword evidence="3" id="KW-1185">Reference proteome</keyword>
<protein>
    <submittedName>
        <fullName evidence="2">Uncharacterized protein</fullName>
    </submittedName>
</protein>
<dbReference type="Proteomes" id="UP000094527">
    <property type="component" value="Unassembled WGS sequence"/>
</dbReference>
<proteinExistence type="predicted"/>
<accession>A0A1D2NHR4</accession>
<evidence type="ECO:0000256" key="1">
    <source>
        <dbReference type="SAM" id="MobiDB-lite"/>
    </source>
</evidence>
<reference evidence="2 3" key="1">
    <citation type="journal article" date="2016" name="Genome Biol. Evol.">
        <title>Gene Family Evolution Reflects Adaptation to Soil Environmental Stressors in the Genome of the Collembolan Orchesella cincta.</title>
        <authorList>
            <person name="Faddeeva-Vakhrusheva A."/>
            <person name="Derks M.F."/>
            <person name="Anvar S.Y."/>
            <person name="Agamennone V."/>
            <person name="Suring W."/>
            <person name="Smit S."/>
            <person name="van Straalen N.M."/>
            <person name="Roelofs D."/>
        </authorList>
    </citation>
    <scope>NUCLEOTIDE SEQUENCE [LARGE SCALE GENOMIC DNA]</scope>
    <source>
        <tissue evidence="2">Mixed pool</tissue>
    </source>
</reference>
<gene>
    <name evidence="2" type="ORF">Ocin01_01900</name>
</gene>
<name>A0A1D2NHR4_ORCCI</name>
<dbReference type="OrthoDB" id="21221at2759"/>
<evidence type="ECO:0000313" key="3">
    <source>
        <dbReference type="Proteomes" id="UP000094527"/>
    </source>
</evidence>
<dbReference type="EMBL" id="LJIJ01000036">
    <property type="protein sequence ID" value="ODN04797.1"/>
    <property type="molecule type" value="Genomic_DNA"/>
</dbReference>
<evidence type="ECO:0000313" key="2">
    <source>
        <dbReference type="EMBL" id="ODN04797.1"/>
    </source>
</evidence>
<feature type="region of interest" description="Disordered" evidence="1">
    <location>
        <begin position="1"/>
        <end position="74"/>
    </location>
</feature>
<dbReference type="AlphaFoldDB" id="A0A1D2NHR4"/>
<dbReference type="STRING" id="48709.A0A1D2NHR4"/>
<sequence length="356" mass="39604">MDNLETDSTNNNPVIKPEKEKKKKKSSNPNNGVASGSSSSQAQANAPPPQTAREMVAEMEEEEKREIEEKKKQRREPPIVFKDVCNTPEELLDNLEQSLGSIELNEEEMRCLKELREYCLGDEGSWVLSDDFLGFIGRILLTDSSIHDDSKVYCLKLLAWIAVTKDDVILVLHQDRRDHIIMRYANNIDQLSVGCQEGVALLLCNLFENLSTSEWLLYISEWETVGFGANSGVSVTSNIRVTTKVAVHALLCKELRDVGSALVYNMVAKEVKTAVSVRRRGGGGVDGHPPSFCEKQPPVPEPLCWRGLKALLRCCQLARGEVPNLIKMVGPSPGELRGNVSPRCDEIIDSIITLMK</sequence>
<feature type="compositionally biased region" description="Low complexity" evidence="1">
    <location>
        <begin position="27"/>
        <end position="45"/>
    </location>
</feature>
<comment type="caution">
    <text evidence="2">The sequence shown here is derived from an EMBL/GenBank/DDBJ whole genome shotgun (WGS) entry which is preliminary data.</text>
</comment>
<organism evidence="2 3">
    <name type="scientific">Orchesella cincta</name>
    <name type="common">Springtail</name>
    <name type="synonym">Podura cincta</name>
    <dbReference type="NCBI Taxonomy" id="48709"/>
    <lineage>
        <taxon>Eukaryota</taxon>
        <taxon>Metazoa</taxon>
        <taxon>Ecdysozoa</taxon>
        <taxon>Arthropoda</taxon>
        <taxon>Hexapoda</taxon>
        <taxon>Collembola</taxon>
        <taxon>Entomobryomorpha</taxon>
        <taxon>Entomobryoidea</taxon>
        <taxon>Orchesellidae</taxon>
        <taxon>Orchesellinae</taxon>
        <taxon>Orchesella</taxon>
    </lineage>
</organism>
<feature type="compositionally biased region" description="Basic and acidic residues" evidence="1">
    <location>
        <begin position="62"/>
        <end position="74"/>
    </location>
</feature>